<dbReference type="InterPro" id="IPR043502">
    <property type="entry name" value="DNA/RNA_pol_sf"/>
</dbReference>
<organism evidence="3 4">
    <name type="scientific">Frankliniella fusca</name>
    <dbReference type="NCBI Taxonomy" id="407009"/>
    <lineage>
        <taxon>Eukaryota</taxon>
        <taxon>Metazoa</taxon>
        <taxon>Ecdysozoa</taxon>
        <taxon>Arthropoda</taxon>
        <taxon>Hexapoda</taxon>
        <taxon>Insecta</taxon>
        <taxon>Pterygota</taxon>
        <taxon>Neoptera</taxon>
        <taxon>Paraneoptera</taxon>
        <taxon>Thysanoptera</taxon>
        <taxon>Terebrantia</taxon>
        <taxon>Thripoidea</taxon>
        <taxon>Thripidae</taxon>
        <taxon>Frankliniella</taxon>
    </lineage>
</organism>
<evidence type="ECO:0000259" key="2">
    <source>
        <dbReference type="Pfam" id="PF17919"/>
    </source>
</evidence>
<feature type="domain" description="Reverse transcriptase/retrotransposon-derived protein RNase H-like" evidence="2">
    <location>
        <begin position="184"/>
        <end position="256"/>
    </location>
</feature>
<keyword evidence="4" id="KW-1185">Reference proteome</keyword>
<dbReference type="Proteomes" id="UP001219518">
    <property type="component" value="Unassembled WGS sequence"/>
</dbReference>
<dbReference type="InterPro" id="IPR050951">
    <property type="entry name" value="Retrovirus_Pol_polyprotein"/>
</dbReference>
<dbReference type="InterPro" id="IPR041577">
    <property type="entry name" value="RT_RNaseH_2"/>
</dbReference>
<dbReference type="Pfam" id="PF17919">
    <property type="entry name" value="RT_RNaseH_2"/>
    <property type="match status" value="1"/>
</dbReference>
<reference evidence="3" key="2">
    <citation type="journal article" date="2023" name="BMC Genomics">
        <title>Pest status, molecular evolution, and epigenetic factors derived from the genome assembly of Frankliniella fusca, a thysanopteran phytovirus vector.</title>
        <authorList>
            <person name="Catto M.A."/>
            <person name="Labadie P.E."/>
            <person name="Jacobson A.L."/>
            <person name="Kennedy G.G."/>
            <person name="Srinivasan R."/>
            <person name="Hunt B.G."/>
        </authorList>
    </citation>
    <scope>NUCLEOTIDE SEQUENCE</scope>
    <source>
        <strain evidence="3">PL_HMW_Pooled</strain>
    </source>
</reference>
<dbReference type="PANTHER" id="PTHR37984:SF5">
    <property type="entry name" value="PROTEIN NYNRIN-LIKE"/>
    <property type="match status" value="1"/>
</dbReference>
<dbReference type="AlphaFoldDB" id="A0AAE1HE51"/>
<dbReference type="PANTHER" id="PTHR37984">
    <property type="entry name" value="PROTEIN CBG26694"/>
    <property type="match status" value="1"/>
</dbReference>
<keyword evidence="1" id="KW-0511">Multifunctional enzyme</keyword>
<protein>
    <submittedName>
        <fullName evidence="3">Transposon Tf2-9 polyprotein</fullName>
    </submittedName>
</protein>
<dbReference type="EMBL" id="JAHWGI010000981">
    <property type="protein sequence ID" value="KAK3919679.1"/>
    <property type="molecule type" value="Genomic_DNA"/>
</dbReference>
<dbReference type="Gene3D" id="3.10.10.10">
    <property type="entry name" value="HIV Type 1 Reverse Transcriptase, subunit A, domain 1"/>
    <property type="match status" value="1"/>
</dbReference>
<accession>A0AAE1HE51</accession>
<name>A0AAE1HE51_9NEOP</name>
<dbReference type="SUPFAM" id="SSF56672">
    <property type="entry name" value="DNA/RNA polymerases"/>
    <property type="match status" value="1"/>
</dbReference>
<evidence type="ECO:0000313" key="4">
    <source>
        <dbReference type="Proteomes" id="UP001219518"/>
    </source>
</evidence>
<sequence length="283" mass="31446">MRSSYTVLICLSKAQAGTKETPIHSSCITSRQLQLLIPEVDSPSLCTQCASPLDKPKRLTTPFAIVDDVNKILDKMEDQGKAVQVRHATWASPCFPVPKRSGDCRLVVDFKKTMNPQLRVIETTHLVLSRLDKHNVRSNLSKCEWLVDKIDFLGFMISKFGRQPSPHLTSAISNAASPTNVLQWTSEHQKVFEQCKDLITSDKVLMHFDTNLPIVVYTDASPYGIGSALCHTVTVNNRPVDRPVCFVSCTLSPAQCSAELCPNGWGRFGYHPCCVLVPQIFMG</sequence>
<dbReference type="GO" id="GO:0003824">
    <property type="term" value="F:catalytic activity"/>
    <property type="evidence" value="ECO:0007669"/>
    <property type="project" value="UniProtKB-KW"/>
</dbReference>
<dbReference type="GO" id="GO:0071897">
    <property type="term" value="P:DNA biosynthetic process"/>
    <property type="evidence" value="ECO:0007669"/>
    <property type="project" value="UniProtKB-ARBA"/>
</dbReference>
<evidence type="ECO:0000256" key="1">
    <source>
        <dbReference type="ARBA" id="ARBA00023268"/>
    </source>
</evidence>
<proteinExistence type="predicted"/>
<reference evidence="3" key="1">
    <citation type="submission" date="2021-07" db="EMBL/GenBank/DDBJ databases">
        <authorList>
            <person name="Catto M.A."/>
            <person name="Jacobson A."/>
            <person name="Kennedy G."/>
            <person name="Labadie P."/>
            <person name="Hunt B.G."/>
            <person name="Srinivasan R."/>
        </authorList>
    </citation>
    <scope>NUCLEOTIDE SEQUENCE</scope>
    <source>
        <strain evidence="3">PL_HMW_Pooled</strain>
        <tissue evidence="3">Head</tissue>
    </source>
</reference>
<evidence type="ECO:0000313" key="3">
    <source>
        <dbReference type="EMBL" id="KAK3919679.1"/>
    </source>
</evidence>
<gene>
    <name evidence="3" type="ORF">KUF71_008806</name>
</gene>
<comment type="caution">
    <text evidence="3">The sequence shown here is derived from an EMBL/GenBank/DDBJ whole genome shotgun (WGS) entry which is preliminary data.</text>
</comment>